<accession>A0AAD5L5D9</accession>
<reference evidence="1" key="1">
    <citation type="submission" date="2021-12" db="EMBL/GenBank/DDBJ databases">
        <title>Prjna785345.</title>
        <authorList>
            <person name="Rujirawat T."/>
            <person name="Krajaejun T."/>
        </authorList>
    </citation>
    <scope>NUCLEOTIDE SEQUENCE</scope>
    <source>
        <strain evidence="1">Pi057C3</strain>
    </source>
</reference>
<dbReference type="AlphaFoldDB" id="A0AAD5L5D9"/>
<sequence length="174" mass="19705">MPAMALGPRREGDEAQLAALEKYLVQECVEMWSRTPATRVYPVANGSTAPRSEYVSGPAADVIEHFHKDSWLKQFDVCHTSDPVEPRTNIYEVHLDRLDTVQKIAVLQTALHEAGYAFLNLVHAFANGAPPLAQLLPLQVEHEVFWAMWYLGVEITERCHDHRPTPTRCGPRHR</sequence>
<organism evidence="1 2">
    <name type="scientific">Pythium insidiosum</name>
    <name type="common">Pythiosis disease agent</name>
    <dbReference type="NCBI Taxonomy" id="114742"/>
    <lineage>
        <taxon>Eukaryota</taxon>
        <taxon>Sar</taxon>
        <taxon>Stramenopiles</taxon>
        <taxon>Oomycota</taxon>
        <taxon>Peronosporomycetes</taxon>
        <taxon>Pythiales</taxon>
        <taxon>Pythiaceae</taxon>
        <taxon>Pythium</taxon>
    </lineage>
</organism>
<dbReference type="EMBL" id="JAKCXM010002588">
    <property type="protein sequence ID" value="KAJ0390120.1"/>
    <property type="molecule type" value="Genomic_DNA"/>
</dbReference>
<evidence type="ECO:0000313" key="2">
    <source>
        <dbReference type="Proteomes" id="UP001209570"/>
    </source>
</evidence>
<evidence type="ECO:0000313" key="1">
    <source>
        <dbReference type="EMBL" id="KAJ0390120.1"/>
    </source>
</evidence>
<dbReference type="Proteomes" id="UP001209570">
    <property type="component" value="Unassembled WGS sequence"/>
</dbReference>
<name>A0AAD5L5D9_PYTIN</name>
<gene>
    <name evidence="1" type="ORF">P43SY_010879</name>
</gene>
<proteinExistence type="predicted"/>
<keyword evidence="2" id="KW-1185">Reference proteome</keyword>
<comment type="caution">
    <text evidence="1">The sequence shown here is derived from an EMBL/GenBank/DDBJ whole genome shotgun (WGS) entry which is preliminary data.</text>
</comment>
<protein>
    <submittedName>
        <fullName evidence="1">Uncharacterized protein</fullName>
    </submittedName>
</protein>